<gene>
    <name evidence="2" type="ORF">TGARI_212950B</name>
</gene>
<protein>
    <submittedName>
        <fullName evidence="2">Putative ADP-ribosylation factor family protein 2</fullName>
    </submittedName>
</protein>
<feature type="region of interest" description="Disordered" evidence="1">
    <location>
        <begin position="171"/>
        <end position="210"/>
    </location>
</feature>
<reference evidence="2 3" key="1">
    <citation type="journal article" date="2016" name="Nat. Commun.">
        <title>Local admixture of amplified and diversified secreted pathogenesis determinants shapes mosaic Toxoplasma gondii genomes.</title>
        <authorList>
            <person name="Lorenzi H."/>
            <person name="Khan A."/>
            <person name="Behnke M.S."/>
            <person name="Namasivayam S."/>
            <person name="Swapna L.S."/>
            <person name="Hadjithomas M."/>
            <person name="Karamycheva S."/>
            <person name="Pinney D."/>
            <person name="Brunk B.P."/>
            <person name="Ajioka J.W."/>
            <person name="Ajzenberg D."/>
            <person name="Boothroyd J.C."/>
            <person name="Boyle J.P."/>
            <person name="Darde M.L."/>
            <person name="Diaz-Miranda M.A."/>
            <person name="Dubey J.P."/>
            <person name="Fritz H.M."/>
            <person name="Gennari S.M."/>
            <person name="Gregory B.D."/>
            <person name="Kim K."/>
            <person name="Saeij J.P."/>
            <person name="Su C."/>
            <person name="White M.W."/>
            <person name="Zhu X.Q."/>
            <person name="Howe D.K."/>
            <person name="Rosenthal B.M."/>
            <person name="Grigg M.E."/>
            <person name="Parkinson J."/>
            <person name="Liu L."/>
            <person name="Kissinger J.C."/>
            <person name="Roos D.S."/>
            <person name="Sibley L.D."/>
        </authorList>
    </citation>
    <scope>NUCLEOTIDE SEQUENCE [LARGE SCALE GENOMIC DNA]</scope>
    <source>
        <strain evidence="2 3">ARI</strain>
    </source>
</reference>
<name>A0A139XXX4_TOXGO</name>
<dbReference type="AlphaFoldDB" id="A0A139XXX4"/>
<accession>A0A139XXX4</accession>
<dbReference type="Proteomes" id="UP000074247">
    <property type="component" value="Unassembled WGS sequence"/>
</dbReference>
<comment type="caution">
    <text evidence="2">The sequence shown here is derived from an EMBL/GenBank/DDBJ whole genome shotgun (WGS) entry which is preliminary data.</text>
</comment>
<dbReference type="VEuPathDB" id="ToxoDB:TGARI_212950B"/>
<evidence type="ECO:0000313" key="3">
    <source>
        <dbReference type="Proteomes" id="UP000074247"/>
    </source>
</evidence>
<sequence length="235" mass="26770">MQRLGGRRSSGGNSLARGGHFFANVCPKLRLVSPTTLRRLQRLHRSSKGSPSHDRRGSREMSCRVCFPAKGLNLFPQIVTLRATRVRKEATLWAENLFACGVEKKIGSSLQWKTHAHPHGTCERTATLSFVASFIDVVSRRDRGVCFFWNRGSSSLVESTRRAFVTLSRKDKGQRIKGNAGERKRKRGRKTGSVERGRERYTNNRGAETEMRDLRRRRPWGWSRLLGEASRTWAC</sequence>
<feature type="compositionally biased region" description="Basic and acidic residues" evidence="1">
    <location>
        <begin position="192"/>
        <end position="210"/>
    </location>
</feature>
<dbReference type="EMBL" id="AGQS02004618">
    <property type="protein sequence ID" value="KYF43638.1"/>
    <property type="molecule type" value="Genomic_DNA"/>
</dbReference>
<organism evidence="2 3">
    <name type="scientific">Toxoplasma gondii ARI</name>
    <dbReference type="NCBI Taxonomy" id="1074872"/>
    <lineage>
        <taxon>Eukaryota</taxon>
        <taxon>Sar</taxon>
        <taxon>Alveolata</taxon>
        <taxon>Apicomplexa</taxon>
        <taxon>Conoidasida</taxon>
        <taxon>Coccidia</taxon>
        <taxon>Eucoccidiorida</taxon>
        <taxon>Eimeriorina</taxon>
        <taxon>Sarcocystidae</taxon>
        <taxon>Toxoplasma</taxon>
    </lineage>
</organism>
<proteinExistence type="predicted"/>
<evidence type="ECO:0000313" key="2">
    <source>
        <dbReference type="EMBL" id="KYF43638.1"/>
    </source>
</evidence>
<evidence type="ECO:0000256" key="1">
    <source>
        <dbReference type="SAM" id="MobiDB-lite"/>
    </source>
</evidence>